<evidence type="ECO:0000259" key="1">
    <source>
        <dbReference type="Pfam" id="PF01323"/>
    </source>
</evidence>
<reference evidence="2 3" key="1">
    <citation type="submission" date="2018-11" db="EMBL/GenBank/DDBJ databases">
        <title>Pseudaminobacter arsenicus sp. nov., an arsenic-resistant bacterium isolated from arsenic-rich aquifers.</title>
        <authorList>
            <person name="Mu Y."/>
        </authorList>
    </citation>
    <scope>NUCLEOTIDE SEQUENCE [LARGE SCALE GENOMIC DNA]</scope>
    <source>
        <strain evidence="2 3">CB3</strain>
    </source>
</reference>
<evidence type="ECO:0000313" key="2">
    <source>
        <dbReference type="EMBL" id="RUM97942.1"/>
    </source>
</evidence>
<proteinExistence type="predicted"/>
<dbReference type="RefSeq" id="WP_128626814.1">
    <property type="nucleotide sequence ID" value="NZ_RKST01000008.1"/>
</dbReference>
<dbReference type="OrthoDB" id="9799122at2"/>
<dbReference type="EMBL" id="RKST01000008">
    <property type="protein sequence ID" value="RUM97942.1"/>
    <property type="molecule type" value="Genomic_DNA"/>
</dbReference>
<dbReference type="PANTHER" id="PTHR13887">
    <property type="entry name" value="GLUTATHIONE S-TRANSFERASE KAPPA"/>
    <property type="match status" value="1"/>
</dbReference>
<dbReference type="InterPro" id="IPR036249">
    <property type="entry name" value="Thioredoxin-like_sf"/>
</dbReference>
<feature type="domain" description="DSBA-like thioredoxin" evidence="1">
    <location>
        <begin position="9"/>
        <end position="211"/>
    </location>
</feature>
<dbReference type="AlphaFoldDB" id="A0A432V6Y7"/>
<dbReference type="PANTHER" id="PTHR13887:SF41">
    <property type="entry name" value="THIOREDOXIN SUPERFAMILY PROTEIN"/>
    <property type="match status" value="1"/>
</dbReference>
<comment type="caution">
    <text evidence="2">The sequence shown here is derived from an EMBL/GenBank/DDBJ whole genome shotgun (WGS) entry which is preliminary data.</text>
</comment>
<protein>
    <submittedName>
        <fullName evidence="2">DsbA family protein</fullName>
    </submittedName>
</protein>
<dbReference type="InterPro" id="IPR001853">
    <property type="entry name" value="DSBA-like_thioredoxin_dom"/>
</dbReference>
<accession>A0A432V6Y7</accession>
<name>A0A432V6Y7_9HYPH</name>
<sequence length="228" mass="24913">MSNEQQAIVVDVVSDVVCPWCFIGQRRLDKALAAVPEIDVQVRWRPFQLDPTIPPQGKDRKEYMLAKFGSDEKLREIHARIQPLGAAEGIDFDFDAIKVSPNTLDAHRVIRWAATFGGDVQNRLARRLFQLYFEEGKNVGDHAVLIEAAGEAGMDAPVVTALLATDKDRDAVANEVATASRMGITGVPCFLLESRYAVMGAQETPTLADAIRQVAAAKARGELEPAAD</sequence>
<dbReference type="CDD" id="cd03024">
    <property type="entry name" value="DsbA_FrnE"/>
    <property type="match status" value="1"/>
</dbReference>
<dbReference type="Pfam" id="PF01323">
    <property type="entry name" value="DSBA"/>
    <property type="match status" value="1"/>
</dbReference>
<organism evidence="2 3">
    <name type="scientific">Borborobacter arsenicus</name>
    <dbReference type="NCBI Taxonomy" id="1851146"/>
    <lineage>
        <taxon>Bacteria</taxon>
        <taxon>Pseudomonadati</taxon>
        <taxon>Pseudomonadota</taxon>
        <taxon>Alphaproteobacteria</taxon>
        <taxon>Hyphomicrobiales</taxon>
        <taxon>Phyllobacteriaceae</taxon>
        <taxon>Borborobacter</taxon>
    </lineage>
</organism>
<dbReference type="GO" id="GO:0016491">
    <property type="term" value="F:oxidoreductase activity"/>
    <property type="evidence" value="ECO:0007669"/>
    <property type="project" value="InterPro"/>
</dbReference>
<keyword evidence="3" id="KW-1185">Reference proteome</keyword>
<dbReference type="Proteomes" id="UP000281647">
    <property type="component" value="Unassembled WGS sequence"/>
</dbReference>
<evidence type="ECO:0000313" key="3">
    <source>
        <dbReference type="Proteomes" id="UP000281647"/>
    </source>
</evidence>
<dbReference type="Gene3D" id="3.40.30.10">
    <property type="entry name" value="Glutaredoxin"/>
    <property type="match status" value="1"/>
</dbReference>
<gene>
    <name evidence="2" type="ORF">EET67_10025</name>
</gene>
<dbReference type="SUPFAM" id="SSF52833">
    <property type="entry name" value="Thioredoxin-like"/>
    <property type="match status" value="1"/>
</dbReference>